<organism evidence="2 4">
    <name type="scientific">Bacteroides xylanisolvens</name>
    <dbReference type="NCBI Taxonomy" id="371601"/>
    <lineage>
        <taxon>Bacteria</taxon>
        <taxon>Pseudomonadati</taxon>
        <taxon>Bacteroidota</taxon>
        <taxon>Bacteroidia</taxon>
        <taxon>Bacteroidales</taxon>
        <taxon>Bacteroidaceae</taxon>
        <taxon>Bacteroides</taxon>
    </lineage>
</organism>
<dbReference type="InterPro" id="IPR036737">
    <property type="entry name" value="OmpA-like_sf"/>
</dbReference>
<protein>
    <recommendedName>
        <fullName evidence="6">DUF3575 domain-containing protein</fullName>
    </recommendedName>
</protein>
<evidence type="ECO:0000313" key="2">
    <source>
        <dbReference type="EMBL" id="SDZ95122.1"/>
    </source>
</evidence>
<gene>
    <name evidence="2" type="ORF">SAMN04487924_101140</name>
    <name evidence="3" type="ORF">SAMN05216250_10180</name>
</gene>
<dbReference type="InterPro" id="IPR021958">
    <property type="entry name" value="DUF3575"/>
</dbReference>
<evidence type="ECO:0000313" key="5">
    <source>
        <dbReference type="Proteomes" id="UP000183766"/>
    </source>
</evidence>
<sequence>MFSNFYICHQKRTTMNHGIYILTILMALLSLPESGYASIPFFAVANDTIRRAVIYFDANEAKVDLSYKDNNQAITILDSLLLGNLNTKYITALNVKTFVSPDGDESYNRSLAARRNDSIKEFLQRYNSDVSVDKIHFFSEGEDWSEFRKLVASDSNLPDREEVLILIDYHKNDVNKRKQLLRKLNRGIAYRYIVRNIFPELRRSVITIVGETSKLGKEAFEPVSSVSGLFVSKQEEALPKDQPDKPVGESEEKQACEVDISEAEGPVKSQTVLAVKNNLLYDLALAPNIEVEIPIGKRWSLNTEYKCPWWLNSKHDFCYQLLSGGMEGRCWLGNRQKRDRLTGHFIGLYAEGGIYDFQLRGDGYQGKYYGAAGVTYGYARQLARHFSLEFSLGIGYLTTEYKKYTPYEGDIIWTNSGRYNFIGPTKAKVSLVWLITTKR</sequence>
<dbReference type="EMBL" id="FOUM01000001">
    <property type="protein sequence ID" value="SFM18704.1"/>
    <property type="molecule type" value="Genomic_DNA"/>
</dbReference>
<evidence type="ECO:0000256" key="1">
    <source>
        <dbReference type="SAM" id="MobiDB-lite"/>
    </source>
</evidence>
<dbReference type="Proteomes" id="UP000183766">
    <property type="component" value="Unassembled WGS sequence"/>
</dbReference>
<feature type="region of interest" description="Disordered" evidence="1">
    <location>
        <begin position="236"/>
        <end position="255"/>
    </location>
</feature>
<dbReference type="Pfam" id="PF12099">
    <property type="entry name" value="DUF3575"/>
    <property type="match status" value="1"/>
</dbReference>
<dbReference type="Gene3D" id="3.30.1330.60">
    <property type="entry name" value="OmpA-like domain"/>
    <property type="match status" value="1"/>
</dbReference>
<reference evidence="4 5" key="1">
    <citation type="submission" date="2016-10" db="EMBL/GenBank/DDBJ databases">
        <authorList>
            <person name="de Groot N.N."/>
        </authorList>
    </citation>
    <scope>NUCLEOTIDE SEQUENCE [LARGE SCALE GENOMIC DNA]</scope>
    <source>
        <strain evidence="3 5">NLAE-zl-C202</strain>
        <strain evidence="2 4">NLAE-zl-G339</strain>
    </source>
</reference>
<dbReference type="EMBL" id="FNRP01000001">
    <property type="protein sequence ID" value="SDZ95122.1"/>
    <property type="molecule type" value="Genomic_DNA"/>
</dbReference>
<dbReference type="AlphaFoldDB" id="A0A1H3X913"/>
<dbReference type="Proteomes" id="UP000183040">
    <property type="component" value="Unassembled WGS sequence"/>
</dbReference>
<name>A0A1H3X913_9BACE</name>
<proteinExistence type="predicted"/>
<evidence type="ECO:0008006" key="6">
    <source>
        <dbReference type="Google" id="ProtNLM"/>
    </source>
</evidence>
<accession>A0A1H3X913</accession>
<evidence type="ECO:0000313" key="4">
    <source>
        <dbReference type="Proteomes" id="UP000183040"/>
    </source>
</evidence>
<evidence type="ECO:0000313" key="3">
    <source>
        <dbReference type="EMBL" id="SFM18704.1"/>
    </source>
</evidence>